<keyword evidence="3 7" id="KW-0812">Transmembrane</keyword>
<evidence type="ECO:0000256" key="2">
    <source>
        <dbReference type="ARBA" id="ARBA00005227"/>
    </source>
</evidence>
<dbReference type="GO" id="GO:0000329">
    <property type="term" value="C:fungal-type vacuole membrane"/>
    <property type="evidence" value="ECO:0007669"/>
    <property type="project" value="TreeGrafter"/>
</dbReference>
<feature type="transmembrane region" description="Helical" evidence="7">
    <location>
        <begin position="508"/>
        <end position="527"/>
    </location>
</feature>
<organism evidence="8 9">
    <name type="scientific">Aspergillus ruber (strain CBS 135680)</name>
    <dbReference type="NCBI Taxonomy" id="1388766"/>
    <lineage>
        <taxon>Eukaryota</taxon>
        <taxon>Fungi</taxon>
        <taxon>Dikarya</taxon>
        <taxon>Ascomycota</taxon>
        <taxon>Pezizomycotina</taxon>
        <taxon>Eurotiomycetes</taxon>
        <taxon>Eurotiomycetidae</taxon>
        <taxon>Eurotiales</taxon>
        <taxon>Aspergillaceae</taxon>
        <taxon>Aspergillus</taxon>
        <taxon>Aspergillus subgen. Aspergillus</taxon>
    </lineage>
</organism>
<dbReference type="HOGENOM" id="CLU_010714_4_1_1"/>
<feature type="transmembrane region" description="Helical" evidence="7">
    <location>
        <begin position="381"/>
        <end position="403"/>
    </location>
</feature>
<dbReference type="AlphaFoldDB" id="A0A017SJW6"/>
<dbReference type="GO" id="GO:0072657">
    <property type="term" value="P:protein localization to membrane"/>
    <property type="evidence" value="ECO:0007669"/>
    <property type="project" value="TreeGrafter"/>
</dbReference>
<dbReference type="Proteomes" id="UP000019804">
    <property type="component" value="Unassembled WGS sequence"/>
</dbReference>
<gene>
    <name evidence="8" type="ORF">EURHEDRAFT_375822</name>
</gene>
<feature type="chain" id="PRO_5007352861" description="Transmembrane 9 superfamily member" evidence="7">
    <location>
        <begin position="23"/>
        <end position="647"/>
    </location>
</feature>
<dbReference type="Pfam" id="PF02990">
    <property type="entry name" value="EMP70"/>
    <property type="match status" value="1"/>
</dbReference>
<dbReference type="GO" id="GO:0007034">
    <property type="term" value="P:vacuolar transport"/>
    <property type="evidence" value="ECO:0007669"/>
    <property type="project" value="TreeGrafter"/>
</dbReference>
<keyword evidence="4 7" id="KW-0732">Signal</keyword>
<protein>
    <recommendedName>
        <fullName evidence="7">Transmembrane 9 superfamily member</fullName>
    </recommendedName>
</protein>
<dbReference type="GO" id="GO:0005768">
    <property type="term" value="C:endosome"/>
    <property type="evidence" value="ECO:0007669"/>
    <property type="project" value="TreeGrafter"/>
</dbReference>
<dbReference type="InterPro" id="IPR036259">
    <property type="entry name" value="MFS_trans_sf"/>
</dbReference>
<dbReference type="PANTHER" id="PTHR10766">
    <property type="entry name" value="TRANSMEMBRANE 9 SUPERFAMILY PROTEIN"/>
    <property type="match status" value="1"/>
</dbReference>
<feature type="signal peptide" evidence="7">
    <location>
        <begin position="1"/>
        <end position="22"/>
    </location>
</feature>
<dbReference type="EMBL" id="KK088416">
    <property type="protein sequence ID" value="EYE97232.1"/>
    <property type="molecule type" value="Genomic_DNA"/>
</dbReference>
<reference evidence="9" key="1">
    <citation type="journal article" date="2014" name="Nat. Commun.">
        <title>Genomic adaptations of the halophilic Dead Sea filamentous fungus Eurotium rubrum.</title>
        <authorList>
            <person name="Kis-Papo T."/>
            <person name="Weig A.R."/>
            <person name="Riley R."/>
            <person name="Persoh D."/>
            <person name="Salamov A."/>
            <person name="Sun H."/>
            <person name="Lipzen A."/>
            <person name="Wasser S.P."/>
            <person name="Rambold G."/>
            <person name="Grigoriev I.V."/>
            <person name="Nevo E."/>
        </authorList>
    </citation>
    <scope>NUCLEOTIDE SEQUENCE [LARGE SCALE GENOMIC DNA]</scope>
    <source>
        <strain evidence="9">CBS 135680</strain>
    </source>
</reference>
<feature type="transmembrane region" description="Helical" evidence="7">
    <location>
        <begin position="608"/>
        <end position="637"/>
    </location>
</feature>
<feature type="transmembrane region" description="Helical" evidence="7">
    <location>
        <begin position="577"/>
        <end position="596"/>
    </location>
</feature>
<evidence type="ECO:0000313" key="8">
    <source>
        <dbReference type="EMBL" id="EYE97232.1"/>
    </source>
</evidence>
<keyword evidence="9" id="KW-1185">Reference proteome</keyword>
<evidence type="ECO:0000313" key="9">
    <source>
        <dbReference type="Proteomes" id="UP000019804"/>
    </source>
</evidence>
<evidence type="ECO:0000256" key="4">
    <source>
        <dbReference type="ARBA" id="ARBA00022729"/>
    </source>
</evidence>
<feature type="transmembrane region" description="Helical" evidence="7">
    <location>
        <begin position="454"/>
        <end position="477"/>
    </location>
</feature>
<dbReference type="SUPFAM" id="SSF103473">
    <property type="entry name" value="MFS general substrate transporter"/>
    <property type="match status" value="1"/>
</dbReference>
<evidence type="ECO:0000256" key="7">
    <source>
        <dbReference type="RuleBase" id="RU363079"/>
    </source>
</evidence>
<evidence type="ECO:0000256" key="3">
    <source>
        <dbReference type="ARBA" id="ARBA00022692"/>
    </source>
</evidence>
<evidence type="ECO:0000256" key="6">
    <source>
        <dbReference type="ARBA" id="ARBA00023136"/>
    </source>
</evidence>
<dbReference type="GeneID" id="63693908"/>
<evidence type="ECO:0000256" key="1">
    <source>
        <dbReference type="ARBA" id="ARBA00004141"/>
    </source>
</evidence>
<name>A0A017SJW6_ASPRC</name>
<comment type="subcellular location">
    <subcellularLocation>
        <location evidence="1">Membrane</location>
        <topology evidence="1">Multi-pass membrane protein</topology>
    </subcellularLocation>
</comment>
<feature type="transmembrane region" description="Helical" evidence="7">
    <location>
        <begin position="423"/>
        <end position="442"/>
    </location>
</feature>
<dbReference type="STRING" id="1388766.A0A017SJW6"/>
<dbReference type="PANTHER" id="PTHR10766:SF111">
    <property type="entry name" value="TRANSMEMBRANE 9 SUPERFAMILY MEMBER 2"/>
    <property type="match status" value="1"/>
</dbReference>
<feature type="transmembrane region" description="Helical" evidence="7">
    <location>
        <begin position="347"/>
        <end position="375"/>
    </location>
</feature>
<evidence type="ECO:0000256" key="5">
    <source>
        <dbReference type="ARBA" id="ARBA00022989"/>
    </source>
</evidence>
<sequence length="647" mass="72086">MWFNERTSLLYTLFLSVPLSSAFYLPGVAPTSYDEGQAVPLYVNHLTPGIAGQDDQLHSVFSYDYYHPAFHFCRPKDGPKDVRESLGSILFGDRIQTSPIELHMGVNETCKAVCGEAKFDARSAKFTNRRIMQGYNVNWLVDGLPAAQRNVETVTQTEFYSPGFALGIANENGEPYLNNHYDILIDFHRVGSGGKDQFRVVGVLVQPESRHDSKALDDGTAECGSDNAPVLLSEDGETAVTFTYSVYWRESPTVWATRWDKYLHVYDPKIHWFSLINSAVFVVFLVGMVSMILVRALRKDIARYNRLDAINLEDLDGTSAAVEDGIQEDSGWKLVHGDVFRCPRSPLLLSVLVGNGAQLFMMAGVTVVFALFGLLSPANRGFLATAILLIYTVFGFIGGYVSARVYKSFGGDAWKRNIIMTPLLIPGVIFCTFFLLNLFVWAKGSSGAVPFGTMLALVLIWFVISVPLSFAGSWLGFKRRPVEGPTKTNQIPRQVPPMKGTLRTVPSMFLTSLLPFGAIFVELYFIMNSLWTNKIYYMFGFLFICYGLMIITTAATTVLLVYFLLCAEDYRWHWRAFAGAGMTGGYVFLNALLFWATRVSFGGLTGAVLYVGYSALIGFVAFILTGSIGFFASWAFVHRIYRSIKVD</sequence>
<accession>A0A017SJW6</accession>
<comment type="similarity">
    <text evidence="2 7">Belongs to the nonaspanin (TM9SF) (TC 9.A.2) family.</text>
</comment>
<dbReference type="RefSeq" id="XP_040640920.1">
    <property type="nucleotide sequence ID" value="XM_040778784.1"/>
</dbReference>
<keyword evidence="6 7" id="KW-0472">Membrane</keyword>
<dbReference type="OrthoDB" id="1666796at2759"/>
<feature type="transmembrane region" description="Helical" evidence="7">
    <location>
        <begin position="539"/>
        <end position="565"/>
    </location>
</feature>
<dbReference type="InterPro" id="IPR004240">
    <property type="entry name" value="EMP70"/>
</dbReference>
<keyword evidence="5 7" id="KW-1133">Transmembrane helix</keyword>
<proteinExistence type="inferred from homology"/>
<feature type="transmembrane region" description="Helical" evidence="7">
    <location>
        <begin position="272"/>
        <end position="297"/>
    </location>
</feature>